<keyword evidence="3" id="KW-1185">Reference proteome</keyword>
<evidence type="ECO:0000259" key="1">
    <source>
        <dbReference type="PROSITE" id="PS50011"/>
    </source>
</evidence>
<dbReference type="GO" id="GO:0004674">
    <property type="term" value="F:protein serine/threonine kinase activity"/>
    <property type="evidence" value="ECO:0007669"/>
    <property type="project" value="TreeGrafter"/>
</dbReference>
<dbReference type="InterPro" id="IPR000719">
    <property type="entry name" value="Prot_kinase_dom"/>
</dbReference>
<dbReference type="PANTHER" id="PTHR44329">
    <property type="entry name" value="SERINE/THREONINE-PROTEIN KINASE TNNI3K-RELATED"/>
    <property type="match status" value="1"/>
</dbReference>
<evidence type="ECO:0000313" key="3">
    <source>
        <dbReference type="Proteomes" id="UP000266861"/>
    </source>
</evidence>
<dbReference type="PROSITE" id="PS50011">
    <property type="entry name" value="PROTEIN_KINASE_DOM"/>
    <property type="match status" value="1"/>
</dbReference>
<accession>A0A397J7A2</accession>
<sequence>MSQEIEKIVYCPAGSQINNIRDKLQWIPYENFQNIEHIADGGGIKQNWNFIKQDWRCHLIDCKFALKEIKDSRYDIAKFLEMIKTVNSSGFIAMYYGIQKILIHKTTLLLVHCDFHSGNSLILNRLSFRKTEIVIDLGLCEHESDLILKADKKNNKIYGSIPYIPPEVLKGNEFTREGDIFSFGEMVTAQRPFANQAHDTYLIIDICNGVRPKVPDFMLSWIPEWYLDLMYRCWSDDPSERPTADELTILFRGISDKLINYIMNDDVMQQLEIADENQKNISKSQKQELFELFSYSSKLHPQSCYISRYIYTLHGLHDILEEIKYGKSSDPNLLLKSNEPTTLNANNRNFDCINLD</sequence>
<proteinExistence type="predicted"/>
<feature type="domain" description="Protein kinase" evidence="1">
    <location>
        <begin position="1"/>
        <end position="251"/>
    </location>
</feature>
<dbReference type="OrthoDB" id="2490842at2759"/>
<dbReference type="InterPro" id="IPR011009">
    <property type="entry name" value="Kinase-like_dom_sf"/>
</dbReference>
<dbReference type="GO" id="GO:0005524">
    <property type="term" value="F:ATP binding"/>
    <property type="evidence" value="ECO:0007669"/>
    <property type="project" value="InterPro"/>
</dbReference>
<dbReference type="AlphaFoldDB" id="A0A397J7A2"/>
<reference evidence="2 3" key="1">
    <citation type="submission" date="2018-08" db="EMBL/GenBank/DDBJ databases">
        <title>Genome and evolution of the arbuscular mycorrhizal fungus Diversispora epigaea (formerly Glomus versiforme) and its bacterial endosymbionts.</title>
        <authorList>
            <person name="Sun X."/>
            <person name="Fei Z."/>
            <person name="Harrison M."/>
        </authorList>
    </citation>
    <scope>NUCLEOTIDE SEQUENCE [LARGE SCALE GENOMIC DNA]</scope>
    <source>
        <strain evidence="2 3">IT104</strain>
    </source>
</reference>
<dbReference type="InterPro" id="IPR051681">
    <property type="entry name" value="Ser/Thr_Kinases-Pseudokinases"/>
</dbReference>
<dbReference type="SMART" id="SM00220">
    <property type="entry name" value="S_TKc"/>
    <property type="match status" value="1"/>
</dbReference>
<dbReference type="SUPFAM" id="SSF56112">
    <property type="entry name" value="Protein kinase-like (PK-like)"/>
    <property type="match status" value="1"/>
</dbReference>
<evidence type="ECO:0000313" key="2">
    <source>
        <dbReference type="EMBL" id="RHZ83961.1"/>
    </source>
</evidence>
<dbReference type="STRING" id="1348612.A0A397J7A2"/>
<name>A0A397J7A2_9GLOM</name>
<dbReference type="Gene3D" id="1.10.510.10">
    <property type="entry name" value="Transferase(Phosphotransferase) domain 1"/>
    <property type="match status" value="1"/>
</dbReference>
<dbReference type="Pfam" id="PF00069">
    <property type="entry name" value="Pkinase"/>
    <property type="match status" value="1"/>
</dbReference>
<organism evidence="2 3">
    <name type="scientific">Diversispora epigaea</name>
    <dbReference type="NCBI Taxonomy" id="1348612"/>
    <lineage>
        <taxon>Eukaryota</taxon>
        <taxon>Fungi</taxon>
        <taxon>Fungi incertae sedis</taxon>
        <taxon>Mucoromycota</taxon>
        <taxon>Glomeromycotina</taxon>
        <taxon>Glomeromycetes</taxon>
        <taxon>Diversisporales</taxon>
        <taxon>Diversisporaceae</taxon>
        <taxon>Diversispora</taxon>
    </lineage>
</organism>
<comment type="caution">
    <text evidence="2">The sequence shown here is derived from an EMBL/GenBank/DDBJ whole genome shotgun (WGS) entry which is preliminary data.</text>
</comment>
<protein>
    <recommendedName>
        <fullName evidence="1">Protein kinase domain-containing protein</fullName>
    </recommendedName>
</protein>
<gene>
    <name evidence="2" type="ORF">Glove_86g78</name>
</gene>
<dbReference type="Proteomes" id="UP000266861">
    <property type="component" value="Unassembled WGS sequence"/>
</dbReference>
<dbReference type="EMBL" id="PQFF01000082">
    <property type="protein sequence ID" value="RHZ83961.1"/>
    <property type="molecule type" value="Genomic_DNA"/>
</dbReference>